<feature type="transmembrane region" description="Helical" evidence="1">
    <location>
        <begin position="397"/>
        <end position="425"/>
    </location>
</feature>
<sequence>MAAHVLRLRAALLVGAFRGPDGLRRLIGFGALVAGAAVLIVRALALGDLPTQTVVGAVSLAGALVIVLSAALPLFTAAEDPLDPRRFRTLDIGPLPLTAALLLSTIVSVPTWLVAAFDVVAAVLWTRAGAHPAAAVVGALCHLLTCVVLARIVMAVKAIAGAGGRVADGVGVAIASALAIFAPAVLLTASLWGAATLASVDRIVAAVSFTPLGAWAAAPATTIGGGSPGAALAVAVATVAALLIAWAWLVRRLLHTVEHPVVARGGAGLGWFALLPATAAGAIAARSLVYGLRDSRYIANVLVIPFGGVLPILPLLVAGVPLEIAALVPVPLMALLYGWLPHNDLAYDSSAVWLHIATGARGASDRIGRLAPVTLAAVPVLAVAVPAALLVSGRPDLLPALVGSAVALLLAGFGLSSIASVVAPYAVARPGDGPFRQPQRTDATGAWSQSLVLIGSLLLSGPTLWLAGQAVAGVAADPLVVLWTGLGTGSGVLLLGVAIGAAAFDARGTRIMEFAGAT</sequence>
<feature type="transmembrane region" description="Helical" evidence="1">
    <location>
        <begin position="57"/>
        <end position="78"/>
    </location>
</feature>
<evidence type="ECO:0000256" key="1">
    <source>
        <dbReference type="SAM" id="Phobius"/>
    </source>
</evidence>
<evidence type="ECO:0000313" key="2">
    <source>
        <dbReference type="EMBL" id="GAA4763545.1"/>
    </source>
</evidence>
<dbReference type="RefSeq" id="WP_345435168.1">
    <property type="nucleotide sequence ID" value="NZ_BAABKO010000001.1"/>
</dbReference>
<feature type="transmembrane region" description="Helical" evidence="1">
    <location>
        <begin position="26"/>
        <end position="45"/>
    </location>
</feature>
<feature type="transmembrane region" description="Helical" evidence="1">
    <location>
        <begin position="99"/>
        <end position="125"/>
    </location>
</feature>
<proteinExistence type="predicted"/>
<feature type="transmembrane region" description="Helical" evidence="1">
    <location>
        <begin position="261"/>
        <end position="285"/>
    </location>
</feature>
<evidence type="ECO:0008006" key="4">
    <source>
        <dbReference type="Google" id="ProtNLM"/>
    </source>
</evidence>
<keyword evidence="1" id="KW-0472">Membrane</keyword>
<comment type="caution">
    <text evidence="2">The sequence shown here is derived from an EMBL/GenBank/DDBJ whole genome shotgun (WGS) entry which is preliminary data.</text>
</comment>
<feature type="transmembrane region" description="Helical" evidence="1">
    <location>
        <begin position="370"/>
        <end position="391"/>
    </location>
</feature>
<feature type="transmembrane region" description="Helical" evidence="1">
    <location>
        <begin position="446"/>
        <end position="468"/>
    </location>
</feature>
<feature type="transmembrane region" description="Helical" evidence="1">
    <location>
        <begin position="203"/>
        <end position="223"/>
    </location>
</feature>
<feature type="transmembrane region" description="Helical" evidence="1">
    <location>
        <begin position="480"/>
        <end position="504"/>
    </location>
</feature>
<feature type="transmembrane region" description="Helical" evidence="1">
    <location>
        <begin position="230"/>
        <end position="249"/>
    </location>
</feature>
<feature type="transmembrane region" description="Helical" evidence="1">
    <location>
        <begin position="131"/>
        <end position="154"/>
    </location>
</feature>
<feature type="transmembrane region" description="Helical" evidence="1">
    <location>
        <begin position="324"/>
        <end position="340"/>
    </location>
</feature>
<evidence type="ECO:0000313" key="3">
    <source>
        <dbReference type="Proteomes" id="UP001501645"/>
    </source>
</evidence>
<dbReference type="EMBL" id="BAABKO010000001">
    <property type="protein sequence ID" value="GAA4763545.1"/>
    <property type="molecule type" value="Genomic_DNA"/>
</dbReference>
<gene>
    <name evidence="2" type="ORF">GCM10023351_02710</name>
</gene>
<organism evidence="2 3">
    <name type="scientific">Microbacterium gilvum</name>
    <dbReference type="NCBI Taxonomy" id="1336204"/>
    <lineage>
        <taxon>Bacteria</taxon>
        <taxon>Bacillati</taxon>
        <taxon>Actinomycetota</taxon>
        <taxon>Actinomycetes</taxon>
        <taxon>Micrococcales</taxon>
        <taxon>Microbacteriaceae</taxon>
        <taxon>Microbacterium</taxon>
    </lineage>
</organism>
<feature type="transmembrane region" description="Helical" evidence="1">
    <location>
        <begin position="297"/>
        <end position="318"/>
    </location>
</feature>
<protein>
    <recommendedName>
        <fullName evidence="4">ABC-2 type transport system permease protein</fullName>
    </recommendedName>
</protein>
<accession>A0ABP8ZQU3</accession>
<reference evidence="3" key="1">
    <citation type="journal article" date="2019" name="Int. J. Syst. Evol. Microbiol.">
        <title>The Global Catalogue of Microorganisms (GCM) 10K type strain sequencing project: providing services to taxonomists for standard genome sequencing and annotation.</title>
        <authorList>
            <consortium name="The Broad Institute Genomics Platform"/>
            <consortium name="The Broad Institute Genome Sequencing Center for Infectious Disease"/>
            <person name="Wu L."/>
            <person name="Ma J."/>
        </authorList>
    </citation>
    <scope>NUCLEOTIDE SEQUENCE [LARGE SCALE GENOMIC DNA]</scope>
    <source>
        <strain evidence="3">JCM 18537</strain>
    </source>
</reference>
<keyword evidence="3" id="KW-1185">Reference proteome</keyword>
<keyword evidence="1" id="KW-0812">Transmembrane</keyword>
<name>A0ABP8ZQU3_9MICO</name>
<keyword evidence="1" id="KW-1133">Transmembrane helix</keyword>
<dbReference type="Proteomes" id="UP001501645">
    <property type="component" value="Unassembled WGS sequence"/>
</dbReference>
<feature type="transmembrane region" description="Helical" evidence="1">
    <location>
        <begin position="166"/>
        <end position="191"/>
    </location>
</feature>